<evidence type="ECO:0000313" key="2">
    <source>
        <dbReference type="EMBL" id="ODO10336.1"/>
    </source>
</evidence>
<dbReference type="EMBL" id="MEKH01000003">
    <property type="protein sequence ID" value="ODO10336.1"/>
    <property type="molecule type" value="Genomic_DNA"/>
</dbReference>
<feature type="compositionally biased region" description="Low complexity" evidence="1">
    <location>
        <begin position="275"/>
        <end position="286"/>
    </location>
</feature>
<dbReference type="Proteomes" id="UP000095149">
    <property type="component" value="Unassembled WGS sequence"/>
</dbReference>
<evidence type="ECO:0000313" key="3">
    <source>
        <dbReference type="Proteomes" id="UP000095149"/>
    </source>
</evidence>
<feature type="compositionally biased region" description="Polar residues" evidence="1">
    <location>
        <begin position="289"/>
        <end position="300"/>
    </location>
</feature>
<proteinExistence type="predicted"/>
<gene>
    <name evidence="2" type="ORF">I350_02565</name>
</gene>
<comment type="caution">
    <text evidence="2">The sequence shown here is derived from an EMBL/GenBank/DDBJ whole genome shotgun (WGS) entry which is preliminary data.</text>
</comment>
<evidence type="ECO:0000256" key="1">
    <source>
        <dbReference type="SAM" id="MobiDB-lite"/>
    </source>
</evidence>
<feature type="region of interest" description="Disordered" evidence="1">
    <location>
        <begin position="261"/>
        <end position="457"/>
    </location>
</feature>
<name>A0A1E3KBG0_9TREE</name>
<dbReference type="AlphaFoldDB" id="A0A1E3KBG0"/>
<sequence length="457" mass="50646">MISQWVTRAKQFYYETGDNDTRPRFISNTDSPYNDILHCGSLNSKSYCFDVLSDNWASQYYIVRFKGPEGVAISRRDFCKAWALSRRTVGFLGGLKSSIQDWGVEQEHAEDLETISELLRKVSLESGKAVSAAYSSALEQYEAYWDELNFVMQHISSWERIGYLPFVHAPLPPDYKSLVINPGKPRSRRWILKGADNYNWVPLEAYFRCESPFSALYIFYVKKILELHEEGFEDRWFAMWDKWGPDPVEYDLYRFPGDVPISETPPPPATPAPPLSSSSLPTAHPTRPVPSNNPARSGSASEEALSRQLDGASGGRHMGLRGRRITATTATMSGTNGGERQESGSVQSEEPEDVGDRADGEAGSEMAGGGRESIKRKLDSEASSAWLKWSPATSKLPPNVLPGGSAKGKDRAVDEEDKGNPDQIASESPPIDAPVTSDTDSPMHTLPSTDPRLKQSP</sequence>
<accession>A0A1E3KBG0</accession>
<feature type="compositionally biased region" description="Polar residues" evidence="1">
    <location>
        <begin position="436"/>
        <end position="448"/>
    </location>
</feature>
<organism evidence="2 3">
    <name type="scientific">Cryptococcus amylolentus CBS 6273</name>
    <dbReference type="NCBI Taxonomy" id="1296118"/>
    <lineage>
        <taxon>Eukaryota</taxon>
        <taxon>Fungi</taxon>
        <taxon>Dikarya</taxon>
        <taxon>Basidiomycota</taxon>
        <taxon>Agaricomycotina</taxon>
        <taxon>Tremellomycetes</taxon>
        <taxon>Tremellales</taxon>
        <taxon>Cryptococcaceae</taxon>
        <taxon>Cryptococcus</taxon>
    </lineage>
</organism>
<reference evidence="2 3" key="1">
    <citation type="submission" date="2016-06" db="EMBL/GenBank/DDBJ databases">
        <title>Evolution of pathogenesis and genome organization in the Tremellales.</title>
        <authorList>
            <person name="Cuomo C."/>
            <person name="Litvintseva A."/>
            <person name="Heitman J."/>
            <person name="Chen Y."/>
            <person name="Sun S."/>
            <person name="Springer D."/>
            <person name="Dromer F."/>
            <person name="Young S."/>
            <person name="Zeng Q."/>
            <person name="Chapman S."/>
            <person name="Gujja S."/>
            <person name="Saif S."/>
            <person name="Birren B."/>
        </authorList>
    </citation>
    <scope>NUCLEOTIDE SEQUENCE [LARGE SCALE GENOMIC DNA]</scope>
    <source>
        <strain evidence="2 3">CBS 6273</strain>
    </source>
</reference>
<feature type="compositionally biased region" description="Pro residues" evidence="1">
    <location>
        <begin position="263"/>
        <end position="274"/>
    </location>
</feature>
<protein>
    <submittedName>
        <fullName evidence="2">Uncharacterized protein</fullName>
    </submittedName>
</protein>
<dbReference type="OrthoDB" id="2570906at2759"/>